<dbReference type="EMBL" id="CP014228">
    <property type="protein sequence ID" value="AMD86457.1"/>
    <property type="molecule type" value="Genomic_DNA"/>
</dbReference>
<dbReference type="AntiFam" id="ANF00095">
    <property type="entry name" value="Shadow ORF (opposite ABC transporters)"/>
</dbReference>
<name>A0A0X8JDH8_ACTRD</name>
<accession>A0A0X8JDH8</accession>
<reference evidence="3" key="1">
    <citation type="submission" date="2016-02" db="EMBL/GenBank/DDBJ databases">
        <authorList>
            <person name="Holder M.E."/>
            <person name="Ajami N.J."/>
            <person name="Petrosino J.F."/>
        </authorList>
    </citation>
    <scope>NUCLEOTIDE SEQUENCE [LARGE SCALE GENOMIC DNA]</scope>
    <source>
        <strain evidence="3">CCUG 36733</strain>
    </source>
</reference>
<protein>
    <submittedName>
        <fullName evidence="2">Uncharacterized protein</fullName>
    </submittedName>
</protein>
<evidence type="ECO:0000313" key="3">
    <source>
        <dbReference type="Proteomes" id="UP000065220"/>
    </source>
</evidence>
<evidence type="ECO:0000313" key="2">
    <source>
        <dbReference type="EMBL" id="AMD86457.1"/>
    </source>
</evidence>
<proteinExistence type="predicted"/>
<sequence>MRVGLSGRLVHEQDRGVGEEEPCEGDPLELAAGQVRALGAQDRVVALRQRLDPLVDQCGACGGLDLGVGGVGSP</sequence>
<dbReference type="AntiFam" id="ANF00142">
    <property type="entry name" value="Shadow ORF (opposite yadG)"/>
</dbReference>
<keyword evidence="3" id="KW-1185">Reference proteome</keyword>
<dbReference type="Proteomes" id="UP000065220">
    <property type="component" value="Chromosome"/>
</dbReference>
<evidence type="ECO:0000256" key="1">
    <source>
        <dbReference type="SAM" id="MobiDB-lite"/>
    </source>
</evidence>
<organism evidence="2 3">
    <name type="scientific">Actinomyces radicidentis</name>
    <dbReference type="NCBI Taxonomy" id="111015"/>
    <lineage>
        <taxon>Bacteria</taxon>
        <taxon>Bacillati</taxon>
        <taxon>Actinomycetota</taxon>
        <taxon>Actinomycetes</taxon>
        <taxon>Actinomycetales</taxon>
        <taxon>Actinomycetaceae</taxon>
        <taxon>Actinomyces</taxon>
    </lineage>
</organism>
<dbReference type="STRING" id="111015.AXF14_01135"/>
<dbReference type="KEGG" id="ard:AXF14_01135"/>
<feature type="region of interest" description="Disordered" evidence="1">
    <location>
        <begin position="1"/>
        <end position="24"/>
    </location>
</feature>
<dbReference type="AlphaFoldDB" id="A0A0X8JDH8"/>
<gene>
    <name evidence="2" type="ORF">AXF14_01135</name>
</gene>
<feature type="compositionally biased region" description="Basic and acidic residues" evidence="1">
    <location>
        <begin position="9"/>
        <end position="18"/>
    </location>
</feature>